<dbReference type="InterPro" id="IPR004811">
    <property type="entry name" value="RelA/Spo_fam"/>
</dbReference>
<dbReference type="SUPFAM" id="SSF55021">
    <property type="entry name" value="ACT-like"/>
    <property type="match status" value="1"/>
</dbReference>
<dbReference type="GO" id="GO:0016301">
    <property type="term" value="F:kinase activity"/>
    <property type="evidence" value="ECO:0007669"/>
    <property type="project" value="UniProtKB-KW"/>
</dbReference>
<dbReference type="Pfam" id="PF13328">
    <property type="entry name" value="HD_4"/>
    <property type="match status" value="1"/>
</dbReference>
<dbReference type="CDD" id="cd00077">
    <property type="entry name" value="HDc"/>
    <property type="match status" value="1"/>
</dbReference>
<organism evidence="6">
    <name type="scientific">hydrothermal vent metagenome</name>
    <dbReference type="NCBI Taxonomy" id="652676"/>
    <lineage>
        <taxon>unclassified sequences</taxon>
        <taxon>metagenomes</taxon>
        <taxon>ecological metagenomes</taxon>
    </lineage>
</organism>
<dbReference type="InterPro" id="IPR043519">
    <property type="entry name" value="NT_sf"/>
</dbReference>
<dbReference type="PANTHER" id="PTHR21262:SF36">
    <property type="entry name" value="BIFUNCTIONAL (P)PPGPP SYNTHASE_HYDROLASE SPOT"/>
    <property type="match status" value="1"/>
</dbReference>
<dbReference type="FunFam" id="1.10.3210.10:FF:000001">
    <property type="entry name" value="GTP pyrophosphokinase RelA"/>
    <property type="match status" value="1"/>
</dbReference>
<dbReference type="InterPro" id="IPR033655">
    <property type="entry name" value="TGS_RelA/SpoT"/>
</dbReference>
<dbReference type="InterPro" id="IPR002912">
    <property type="entry name" value="ACT_dom"/>
</dbReference>
<feature type="domain" description="HD" evidence="4">
    <location>
        <begin position="71"/>
        <end position="170"/>
    </location>
</feature>
<comment type="similarity">
    <text evidence="1">Belongs to the RelA/SpoT family.</text>
</comment>
<feature type="domain" description="ACT" evidence="3">
    <location>
        <begin position="652"/>
        <end position="726"/>
    </location>
</feature>
<dbReference type="GO" id="GO:0005886">
    <property type="term" value="C:plasma membrane"/>
    <property type="evidence" value="ECO:0007669"/>
    <property type="project" value="TreeGrafter"/>
</dbReference>
<dbReference type="AlphaFoldDB" id="A0A160TS57"/>
<dbReference type="PANTHER" id="PTHR21262">
    <property type="entry name" value="GUANOSINE-3',5'-BIS DIPHOSPHATE 3'-PYROPHOSPHOHYDROLASE"/>
    <property type="match status" value="1"/>
</dbReference>
<dbReference type="SUPFAM" id="SSF109604">
    <property type="entry name" value="HD-domain/PDEase-like"/>
    <property type="match status" value="1"/>
</dbReference>
<evidence type="ECO:0000313" key="6">
    <source>
        <dbReference type="EMBL" id="CUS53286.1"/>
    </source>
</evidence>
<dbReference type="PROSITE" id="PS51880">
    <property type="entry name" value="TGS"/>
    <property type="match status" value="1"/>
</dbReference>
<dbReference type="InterPro" id="IPR003607">
    <property type="entry name" value="HD/PDEase_dom"/>
</dbReference>
<keyword evidence="6" id="KW-0378">Hydrolase</keyword>
<evidence type="ECO:0000256" key="2">
    <source>
        <dbReference type="SAM" id="MobiDB-lite"/>
    </source>
</evidence>
<feature type="domain" description="TGS" evidence="5">
    <location>
        <begin position="411"/>
        <end position="472"/>
    </location>
</feature>
<dbReference type="Pfam" id="PF02824">
    <property type="entry name" value="TGS"/>
    <property type="match status" value="1"/>
</dbReference>
<dbReference type="GO" id="GO:0015969">
    <property type="term" value="P:guanosine tetraphosphate metabolic process"/>
    <property type="evidence" value="ECO:0007669"/>
    <property type="project" value="InterPro"/>
</dbReference>
<dbReference type="NCBIfam" id="TIGR00691">
    <property type="entry name" value="spoT_relA"/>
    <property type="match status" value="1"/>
</dbReference>
<keyword evidence="6" id="KW-0808">Transferase</keyword>
<dbReference type="Gene3D" id="1.10.3210.10">
    <property type="entry name" value="Hypothetical protein af1432"/>
    <property type="match status" value="1"/>
</dbReference>
<dbReference type="Gene3D" id="3.10.20.30">
    <property type="match status" value="1"/>
</dbReference>
<dbReference type="SMART" id="SM00954">
    <property type="entry name" value="RelA_SpoT"/>
    <property type="match status" value="1"/>
</dbReference>
<dbReference type="InterPro" id="IPR045865">
    <property type="entry name" value="ACT-like_dom_sf"/>
</dbReference>
<dbReference type="FunFam" id="3.30.460.10:FF:000001">
    <property type="entry name" value="GTP pyrophosphokinase RelA"/>
    <property type="match status" value="1"/>
</dbReference>
<dbReference type="InterPro" id="IPR006674">
    <property type="entry name" value="HD_domain"/>
</dbReference>
<evidence type="ECO:0000259" key="5">
    <source>
        <dbReference type="PROSITE" id="PS51880"/>
    </source>
</evidence>
<reference evidence="6" key="1">
    <citation type="submission" date="2015-10" db="EMBL/GenBank/DDBJ databases">
        <authorList>
            <person name="Gilbert D.G."/>
        </authorList>
    </citation>
    <scope>NUCLEOTIDE SEQUENCE</scope>
</reference>
<feature type="compositionally biased region" description="Basic and acidic residues" evidence="2">
    <location>
        <begin position="9"/>
        <end position="20"/>
    </location>
</feature>
<dbReference type="InterPro" id="IPR012675">
    <property type="entry name" value="Beta-grasp_dom_sf"/>
</dbReference>
<sequence length="726" mass="81613">MPTTAVTTRRKEPQSSKEGRPPASTGKVVISDLIEVLEEYLDPKEVKAVYKAYLFGADAHDGQRRRSGEAFISHPLSVALILADMRLDSPSISAAILHDVIEDTPTLREQLAELFGEDVALLVDGVSKIDQIEFESKEHAEAENFRKMLLAMAKDIRVILIKLADRIHNMRTLDSLRSDQRKRIAQQTFDIYAPIANRLGMYTWTQELEDLSFQHLYPKRYSAIRKEISKRRGNRKRVVDRSRLKITEELEETGINATVVGREKNIYSVYRKMQDRRVPMAEMGDIFAIRIIVNTVDECYRVLGIIHNLYKPVPGMFKDYIAISKANGYQSLHTQLFGTFGQSIEVQIRTTDMHRVAESGVASHWRYKSHGGEAPPQIVAHSWLVDLIETQQESGNPSEFLEHLKTDLFPDEIYVFTPKGDIKKLPKGASALDFAYAVHSDIGNHCIGAKISNEAIPLHHVLNNGDHIEVLTARSACPTPLWLHYVVTGKARASIQNYLKSQQEGDAVKLGRQLLDQALKSVGLTTRLKTSQKIGLLKRLNREDWNELLADIGLGRRLPMMVARQLLPDSSVPLKKTKSGPLPIKGVEGMSVSYGRCCRPIPGDKITGLFSVGRGIVIHTTTCPNAAKQAKSVENWINVQWSDEVKGEFAADIRLEVLNRRGVLAQLAALVAEEGSNINSVAVNARDNRNSTIRFTIEVSNRQHLARIIRRLRARRSVIRVFRARG</sequence>
<dbReference type="InterPro" id="IPR004095">
    <property type="entry name" value="TGS"/>
</dbReference>
<dbReference type="Pfam" id="PF19296">
    <property type="entry name" value="RelA_AH_RIS"/>
    <property type="match status" value="1"/>
</dbReference>
<dbReference type="InterPro" id="IPR045600">
    <property type="entry name" value="RelA/SpoT_AH_RIS"/>
</dbReference>
<gene>
    <name evidence="6" type="ORF">MGWOODY_XGa1355</name>
</gene>
<dbReference type="CDD" id="cd04876">
    <property type="entry name" value="ACT_RelA-SpoT"/>
    <property type="match status" value="1"/>
</dbReference>
<dbReference type="Pfam" id="PF04607">
    <property type="entry name" value="RelA_SpoT"/>
    <property type="match status" value="1"/>
</dbReference>
<proteinExistence type="inferred from homology"/>
<dbReference type="EC" id="3.1.7.2" evidence="6"/>
<dbReference type="EMBL" id="CZRL01000097">
    <property type="protein sequence ID" value="CUS53286.1"/>
    <property type="molecule type" value="Genomic_DNA"/>
</dbReference>
<evidence type="ECO:0000256" key="1">
    <source>
        <dbReference type="ARBA" id="ARBA00007476"/>
    </source>
</evidence>
<dbReference type="Pfam" id="PF13291">
    <property type="entry name" value="ACT_4"/>
    <property type="match status" value="1"/>
</dbReference>
<dbReference type="InterPro" id="IPR007685">
    <property type="entry name" value="RelA_SpoT"/>
</dbReference>
<dbReference type="CDD" id="cd01668">
    <property type="entry name" value="TGS_RSH"/>
    <property type="match status" value="1"/>
</dbReference>
<dbReference type="PROSITE" id="PS51671">
    <property type="entry name" value="ACT"/>
    <property type="match status" value="1"/>
</dbReference>
<evidence type="ECO:0000259" key="4">
    <source>
        <dbReference type="PROSITE" id="PS51831"/>
    </source>
</evidence>
<dbReference type="EC" id="2.7.6.5" evidence="6"/>
<keyword evidence="6" id="KW-0418">Kinase</keyword>
<dbReference type="CDD" id="cd05399">
    <property type="entry name" value="NT_Rel-Spo_like"/>
    <property type="match status" value="1"/>
</dbReference>
<dbReference type="SUPFAM" id="SSF81301">
    <property type="entry name" value="Nucleotidyltransferase"/>
    <property type="match status" value="1"/>
</dbReference>
<dbReference type="Gene3D" id="3.30.70.260">
    <property type="match status" value="1"/>
</dbReference>
<dbReference type="InterPro" id="IPR012676">
    <property type="entry name" value="TGS-like"/>
</dbReference>
<dbReference type="FunFam" id="3.10.20.30:FF:000002">
    <property type="entry name" value="GTP pyrophosphokinase (RelA/SpoT)"/>
    <property type="match status" value="1"/>
</dbReference>
<dbReference type="GO" id="GO:0008728">
    <property type="term" value="F:GTP diphosphokinase activity"/>
    <property type="evidence" value="ECO:0007669"/>
    <property type="project" value="UniProtKB-EC"/>
</dbReference>
<accession>A0A160TS57</accession>
<dbReference type="PROSITE" id="PS51831">
    <property type="entry name" value="HD"/>
    <property type="match status" value="1"/>
</dbReference>
<feature type="region of interest" description="Disordered" evidence="2">
    <location>
        <begin position="1"/>
        <end position="24"/>
    </location>
</feature>
<evidence type="ECO:0000259" key="3">
    <source>
        <dbReference type="PROSITE" id="PS51671"/>
    </source>
</evidence>
<dbReference type="SUPFAM" id="SSF81271">
    <property type="entry name" value="TGS-like"/>
    <property type="match status" value="1"/>
</dbReference>
<dbReference type="GO" id="GO:0042594">
    <property type="term" value="P:response to starvation"/>
    <property type="evidence" value="ECO:0007669"/>
    <property type="project" value="TreeGrafter"/>
</dbReference>
<name>A0A160TS57_9ZZZZ</name>
<dbReference type="GO" id="GO:0008893">
    <property type="term" value="F:guanosine-3',5'-bis(diphosphate) 3'-diphosphatase activity"/>
    <property type="evidence" value="ECO:0007669"/>
    <property type="project" value="UniProtKB-EC"/>
</dbReference>
<dbReference type="Gene3D" id="3.30.460.10">
    <property type="entry name" value="Beta Polymerase, domain 2"/>
    <property type="match status" value="1"/>
</dbReference>
<dbReference type="SMART" id="SM00471">
    <property type="entry name" value="HDc"/>
    <property type="match status" value="1"/>
</dbReference>
<protein>
    <submittedName>
        <fullName evidence="6">GTP pyrophosphokinase, (P)ppGpp synthetase II / Guanosine-3',5'-bis(Diphosphate) 3'-pyrophosphohydrolase</fullName>
        <ecNumber evidence="6">2.7.6.5</ecNumber>
        <ecNumber evidence="6">3.1.7.2</ecNumber>
    </submittedName>
</protein>